<dbReference type="AlphaFoldDB" id="A0A2T0AKR0"/>
<dbReference type="NCBIfam" id="NF006829">
    <property type="entry name" value="PRK09352.1"/>
    <property type="match status" value="1"/>
</dbReference>
<dbReference type="Gene3D" id="3.40.47.10">
    <property type="match status" value="1"/>
</dbReference>
<dbReference type="InterPro" id="IPR013751">
    <property type="entry name" value="ACP_syn_III_N"/>
</dbReference>
<dbReference type="EMBL" id="PVXM01000057">
    <property type="protein sequence ID" value="PRR69159.1"/>
    <property type="molecule type" value="Genomic_DNA"/>
</dbReference>
<evidence type="ECO:0000256" key="1">
    <source>
        <dbReference type="ARBA" id="ARBA00005194"/>
    </source>
</evidence>
<organism evidence="18 19">
    <name type="scientific">Neomoorella humiferrea</name>
    <dbReference type="NCBI Taxonomy" id="676965"/>
    <lineage>
        <taxon>Bacteria</taxon>
        <taxon>Bacillati</taxon>
        <taxon>Bacillota</taxon>
        <taxon>Clostridia</taxon>
        <taxon>Neomoorellales</taxon>
        <taxon>Neomoorellaceae</taxon>
        <taxon>Neomoorella</taxon>
    </lineage>
</organism>
<dbReference type="GO" id="GO:0006633">
    <property type="term" value="P:fatty acid biosynthetic process"/>
    <property type="evidence" value="ECO:0007669"/>
    <property type="project" value="UniProtKB-UniRule"/>
</dbReference>
<dbReference type="NCBIfam" id="TIGR00747">
    <property type="entry name" value="fabH"/>
    <property type="match status" value="1"/>
</dbReference>
<feature type="transmembrane region" description="Helical" evidence="15">
    <location>
        <begin position="312"/>
        <end position="333"/>
    </location>
</feature>
<sequence>MPALLRPVGIVGTGSCLPERILTNAELEQMVDTSDEWIRTRTGIRERRIADGNTAASDLAVPAAERALEAAGVTAKAVDLIIVATVTPDNLFPATACLVQERLGIKGAAAFDLSAGCSGFIYALGAAAQFIASGIYETALVIGVEVLSKIINWQDRSTCVLFGDGAGAVVLKAVNPGEGLLGLYLGADGGGASLLTLPAGGSRLPASPTTVAEGLHTIHMNGPEVFKFAVRVMGEASLKALAQAGLKKEDVDFLIPHQANMRIIEAATKRLGLSREKVYVNLDRYGNMSSASIPVALDEAYREGRLKPGDKIVLVAFGAGLTWGAAVLSWNLAGPERRGE</sequence>
<dbReference type="CDD" id="cd00830">
    <property type="entry name" value="KAS_III"/>
    <property type="match status" value="1"/>
</dbReference>
<feature type="region of interest" description="ACP-binding" evidence="14">
    <location>
        <begin position="258"/>
        <end position="262"/>
    </location>
</feature>
<comment type="similarity">
    <text evidence="2 14">Belongs to the thiolase-like superfamily. FabH family.</text>
</comment>
<proteinExistence type="inferred from homology"/>
<dbReference type="PANTHER" id="PTHR34069">
    <property type="entry name" value="3-OXOACYL-[ACYL-CARRIER-PROTEIN] SYNTHASE 3"/>
    <property type="match status" value="1"/>
</dbReference>
<dbReference type="InterPro" id="IPR016039">
    <property type="entry name" value="Thiolase-like"/>
</dbReference>
<keyword evidence="4 14" id="KW-0444">Lipid biosynthesis</keyword>
<evidence type="ECO:0000256" key="8">
    <source>
        <dbReference type="ARBA" id="ARBA00023160"/>
    </source>
</evidence>
<dbReference type="Proteomes" id="UP000238415">
    <property type="component" value="Unassembled WGS sequence"/>
</dbReference>
<evidence type="ECO:0000313" key="18">
    <source>
        <dbReference type="EMBL" id="PRR69159.1"/>
    </source>
</evidence>
<evidence type="ECO:0000256" key="5">
    <source>
        <dbReference type="ARBA" id="ARBA00022679"/>
    </source>
</evidence>
<feature type="active site" evidence="14">
    <location>
        <position position="287"/>
    </location>
</feature>
<dbReference type="Pfam" id="PF08545">
    <property type="entry name" value="ACP_syn_III"/>
    <property type="match status" value="1"/>
</dbReference>
<evidence type="ECO:0000256" key="4">
    <source>
        <dbReference type="ARBA" id="ARBA00022516"/>
    </source>
</evidence>
<dbReference type="GO" id="GO:0044550">
    <property type="term" value="P:secondary metabolite biosynthetic process"/>
    <property type="evidence" value="ECO:0007669"/>
    <property type="project" value="TreeGrafter"/>
</dbReference>
<feature type="domain" description="Beta-ketoacyl-[acyl-carrier-protein] synthase III C-terminal" evidence="16">
    <location>
        <begin position="241"/>
        <end position="330"/>
    </location>
</feature>
<gene>
    <name evidence="18" type="primary">fabHA</name>
    <name evidence="14" type="synonym">fabH</name>
    <name evidence="18" type="ORF">MOHU_24620</name>
</gene>
<evidence type="ECO:0000256" key="12">
    <source>
        <dbReference type="ARBA" id="ARBA00052467"/>
    </source>
</evidence>
<evidence type="ECO:0000259" key="17">
    <source>
        <dbReference type="Pfam" id="PF08545"/>
    </source>
</evidence>
<keyword evidence="15" id="KW-0812">Transmembrane</keyword>
<feature type="active site" evidence="14">
    <location>
        <position position="117"/>
    </location>
</feature>
<dbReference type="EC" id="2.3.1.180" evidence="14"/>
<dbReference type="Pfam" id="PF08541">
    <property type="entry name" value="ACP_syn_III_C"/>
    <property type="match status" value="1"/>
</dbReference>
<keyword evidence="5 14" id="KW-0808">Transferase</keyword>
<evidence type="ECO:0000313" key="19">
    <source>
        <dbReference type="Proteomes" id="UP000238415"/>
    </source>
</evidence>
<evidence type="ECO:0000259" key="16">
    <source>
        <dbReference type="Pfam" id="PF08541"/>
    </source>
</evidence>
<evidence type="ECO:0000256" key="3">
    <source>
        <dbReference type="ARBA" id="ARBA00022490"/>
    </source>
</evidence>
<evidence type="ECO:0000256" key="13">
    <source>
        <dbReference type="ARBA" id="ARBA00052985"/>
    </source>
</evidence>
<feature type="active site" evidence="14">
    <location>
        <position position="257"/>
    </location>
</feature>
<keyword evidence="8 14" id="KW-0275">Fatty acid biosynthesis</keyword>
<comment type="domain">
    <text evidence="14">The last Arg residue of the ACP-binding site is essential for the weak association between ACP/AcpP and FabH.</text>
</comment>
<evidence type="ECO:0000256" key="7">
    <source>
        <dbReference type="ARBA" id="ARBA00023098"/>
    </source>
</evidence>
<dbReference type="SUPFAM" id="SSF53901">
    <property type="entry name" value="Thiolase-like"/>
    <property type="match status" value="1"/>
</dbReference>
<keyword evidence="15" id="KW-0472">Membrane</keyword>
<comment type="catalytic activity">
    <reaction evidence="11">
        <text>(2S)-2-methylbutanoyl-CoA + malonyl-[ACP] + H(+) = (4S)-4-methyl-3-oxohexanoyl-[ACP] + CO2 + CoA</text>
        <dbReference type="Rhea" id="RHEA:42276"/>
        <dbReference type="Rhea" id="RHEA-COMP:9623"/>
        <dbReference type="Rhea" id="RHEA-COMP:17148"/>
        <dbReference type="ChEBI" id="CHEBI:15378"/>
        <dbReference type="ChEBI" id="CHEBI:16526"/>
        <dbReference type="ChEBI" id="CHEBI:57287"/>
        <dbReference type="ChEBI" id="CHEBI:78449"/>
        <dbReference type="ChEBI" id="CHEBI:88166"/>
        <dbReference type="ChEBI" id="CHEBI:167462"/>
        <dbReference type="EC" id="2.3.1.300"/>
    </reaction>
    <physiologicalReaction direction="left-to-right" evidence="11">
        <dbReference type="Rhea" id="RHEA:42277"/>
    </physiologicalReaction>
</comment>
<keyword evidence="7 14" id="KW-0443">Lipid metabolism</keyword>
<reference evidence="18 19" key="1">
    <citation type="submission" date="2018-03" db="EMBL/GenBank/DDBJ databases">
        <title>Genome sequence of Moorella humiferrea DSM 23265.</title>
        <authorList>
            <person name="Poehlein A."/>
            <person name="Daniel R."/>
        </authorList>
    </citation>
    <scope>NUCLEOTIDE SEQUENCE [LARGE SCALE GENOMIC DNA]</scope>
    <source>
        <strain evidence="18 19">DSM 23265</strain>
    </source>
</reference>
<dbReference type="HAMAP" id="MF_01815">
    <property type="entry name" value="FabH"/>
    <property type="match status" value="1"/>
</dbReference>
<comment type="catalytic activity">
    <reaction evidence="10">
        <text>malonyl-[ACP] + acetyl-CoA + H(+) = 3-oxobutanoyl-[ACP] + CO2 + CoA</text>
        <dbReference type="Rhea" id="RHEA:12080"/>
        <dbReference type="Rhea" id="RHEA-COMP:9623"/>
        <dbReference type="Rhea" id="RHEA-COMP:9625"/>
        <dbReference type="ChEBI" id="CHEBI:15378"/>
        <dbReference type="ChEBI" id="CHEBI:16526"/>
        <dbReference type="ChEBI" id="CHEBI:57287"/>
        <dbReference type="ChEBI" id="CHEBI:57288"/>
        <dbReference type="ChEBI" id="CHEBI:78449"/>
        <dbReference type="ChEBI" id="CHEBI:78450"/>
        <dbReference type="EC" id="2.3.1.180"/>
    </reaction>
    <physiologicalReaction direction="left-to-right" evidence="10">
        <dbReference type="Rhea" id="RHEA:12081"/>
    </physiologicalReaction>
</comment>
<accession>A0A2T0AKR0</accession>
<keyword evidence="3 14" id="KW-0963">Cytoplasm</keyword>
<comment type="subunit">
    <text evidence="14">Homodimer.</text>
</comment>
<keyword evidence="9 14" id="KW-0012">Acyltransferase</keyword>
<keyword evidence="15" id="KW-1133">Transmembrane helix</keyword>
<dbReference type="InterPro" id="IPR013747">
    <property type="entry name" value="ACP_syn_III_C"/>
</dbReference>
<dbReference type="GO" id="GO:0033818">
    <property type="term" value="F:beta-ketoacyl-acyl-carrier-protein synthase III activity"/>
    <property type="evidence" value="ECO:0007669"/>
    <property type="project" value="UniProtKB-UniRule"/>
</dbReference>
<comment type="caution">
    <text evidence="18">The sequence shown here is derived from an EMBL/GenBank/DDBJ whole genome shotgun (WGS) entry which is preliminary data.</text>
</comment>
<comment type="function">
    <text evidence="14">Catalyzes the condensation reaction of fatty acid synthesis by the addition to an acyl acceptor of two carbons from malonyl-ACP. Catalyzes the first condensation reaction which initiates fatty acid synthesis and may therefore play a role in governing the total rate of fatty acid production. Possesses both acetoacetyl-ACP synthase and acetyl transacylase activities. Its substrate specificity determines the biosynthesis of branched-chain and/or straight-chain of fatty acids.</text>
</comment>
<comment type="catalytic activity">
    <reaction evidence="13">
        <text>3-methylbutanoyl-CoA + malonyl-[ACP] + H(+) = 5-methyl-3-oxohexanoyl-[ACP] + CO2 + CoA</text>
        <dbReference type="Rhea" id="RHEA:42272"/>
        <dbReference type="Rhea" id="RHEA-COMP:9623"/>
        <dbReference type="Rhea" id="RHEA-COMP:9941"/>
        <dbReference type="ChEBI" id="CHEBI:15378"/>
        <dbReference type="ChEBI" id="CHEBI:16526"/>
        <dbReference type="ChEBI" id="CHEBI:57287"/>
        <dbReference type="ChEBI" id="CHEBI:57345"/>
        <dbReference type="ChEBI" id="CHEBI:78449"/>
        <dbReference type="ChEBI" id="CHEBI:78822"/>
        <dbReference type="EC" id="2.3.1.300"/>
    </reaction>
    <physiologicalReaction direction="left-to-right" evidence="13">
        <dbReference type="Rhea" id="RHEA:42273"/>
    </physiologicalReaction>
</comment>
<dbReference type="GO" id="GO:0004315">
    <property type="term" value="F:3-oxoacyl-[acyl-carrier-protein] synthase activity"/>
    <property type="evidence" value="ECO:0007669"/>
    <property type="project" value="InterPro"/>
</dbReference>
<evidence type="ECO:0000256" key="2">
    <source>
        <dbReference type="ARBA" id="ARBA00008642"/>
    </source>
</evidence>
<dbReference type="FunFam" id="3.40.47.10:FF:000004">
    <property type="entry name" value="3-oxoacyl-[acyl-carrier-protein] synthase 3"/>
    <property type="match status" value="1"/>
</dbReference>
<evidence type="ECO:0000256" key="11">
    <source>
        <dbReference type="ARBA" id="ARBA00052407"/>
    </source>
</evidence>
<dbReference type="GO" id="GO:0005737">
    <property type="term" value="C:cytoplasm"/>
    <property type="evidence" value="ECO:0007669"/>
    <property type="project" value="UniProtKB-SubCell"/>
</dbReference>
<keyword evidence="6 14" id="KW-0276">Fatty acid metabolism</keyword>
<dbReference type="PANTHER" id="PTHR34069:SF2">
    <property type="entry name" value="BETA-KETOACYL-[ACYL-CARRIER-PROTEIN] SYNTHASE III"/>
    <property type="match status" value="1"/>
</dbReference>
<protein>
    <recommendedName>
        <fullName evidence="14">Beta-ketoacyl-[acyl-carrier-protein] synthase III</fullName>
        <shortName evidence="14">Beta-ketoacyl-ACP synthase III</shortName>
        <shortName evidence="14">KAS III</shortName>
        <ecNumber evidence="14">2.3.1.180</ecNumber>
    </recommendedName>
    <alternativeName>
        <fullName evidence="14">3-oxoacyl-[acyl-carrier-protein] synthase 3</fullName>
    </alternativeName>
    <alternativeName>
        <fullName evidence="14">3-oxoacyl-[acyl-carrier-protein] synthase III</fullName>
    </alternativeName>
</protein>
<keyword evidence="14" id="KW-0511">Multifunctional enzyme</keyword>
<evidence type="ECO:0000256" key="9">
    <source>
        <dbReference type="ARBA" id="ARBA00023315"/>
    </source>
</evidence>
<evidence type="ECO:0000256" key="15">
    <source>
        <dbReference type="SAM" id="Phobius"/>
    </source>
</evidence>
<dbReference type="RefSeq" id="WP_106006379.1">
    <property type="nucleotide sequence ID" value="NZ_CP136419.1"/>
</dbReference>
<evidence type="ECO:0000256" key="6">
    <source>
        <dbReference type="ARBA" id="ARBA00022832"/>
    </source>
</evidence>
<evidence type="ECO:0000256" key="14">
    <source>
        <dbReference type="HAMAP-Rule" id="MF_01815"/>
    </source>
</evidence>
<comment type="subcellular location">
    <subcellularLocation>
        <location evidence="14">Cytoplasm</location>
    </subcellularLocation>
</comment>
<name>A0A2T0AKR0_9FIRM</name>
<dbReference type="OrthoDB" id="9815506at2"/>
<evidence type="ECO:0000256" key="10">
    <source>
        <dbReference type="ARBA" id="ARBA00051096"/>
    </source>
</evidence>
<keyword evidence="19" id="KW-1185">Reference proteome</keyword>
<comment type="pathway">
    <text evidence="1 14">Lipid metabolism; fatty acid biosynthesis.</text>
</comment>
<dbReference type="UniPathway" id="UPA00094"/>
<feature type="domain" description="Beta-ketoacyl-[acyl-carrier-protein] synthase III N-terminal" evidence="17">
    <location>
        <begin position="111"/>
        <end position="189"/>
    </location>
</feature>
<dbReference type="InterPro" id="IPR004655">
    <property type="entry name" value="FabH"/>
</dbReference>
<comment type="catalytic activity">
    <reaction evidence="12">
        <text>2-methylpropanoyl-CoA + malonyl-[ACP] + H(+) = 4-methyl-3-oxopentanoyl-[ACP] + CO2 + CoA</text>
        <dbReference type="Rhea" id="RHEA:42268"/>
        <dbReference type="Rhea" id="RHEA-COMP:9623"/>
        <dbReference type="Rhea" id="RHEA-COMP:9940"/>
        <dbReference type="ChEBI" id="CHEBI:15378"/>
        <dbReference type="ChEBI" id="CHEBI:16526"/>
        <dbReference type="ChEBI" id="CHEBI:57287"/>
        <dbReference type="ChEBI" id="CHEBI:57338"/>
        <dbReference type="ChEBI" id="CHEBI:78449"/>
        <dbReference type="ChEBI" id="CHEBI:78820"/>
        <dbReference type="EC" id="2.3.1.300"/>
    </reaction>
    <physiologicalReaction direction="left-to-right" evidence="12">
        <dbReference type="Rhea" id="RHEA:42269"/>
    </physiologicalReaction>
</comment>